<protein>
    <submittedName>
        <fullName evidence="1">Uncharacterized protein</fullName>
    </submittedName>
</protein>
<name>A0A1G9HV20_9HYPH</name>
<gene>
    <name evidence="1" type="ORF">SAMN05428953_12858</name>
</gene>
<evidence type="ECO:0000313" key="2">
    <source>
        <dbReference type="Proteomes" id="UP000198894"/>
    </source>
</evidence>
<proteinExistence type="predicted"/>
<sequence length="31" mass="3398">MKLPISLLVGEMAGRPEGGAKECDIWNKKIL</sequence>
<evidence type="ECO:0000313" key="1">
    <source>
        <dbReference type="EMBL" id="SDL16818.1"/>
    </source>
</evidence>
<dbReference type="AlphaFoldDB" id="A0A1G9HV20"/>
<organism evidence="1 2">
    <name type="scientific">Mesorhizobium muleiense</name>
    <dbReference type="NCBI Taxonomy" id="1004279"/>
    <lineage>
        <taxon>Bacteria</taxon>
        <taxon>Pseudomonadati</taxon>
        <taxon>Pseudomonadota</taxon>
        <taxon>Alphaproteobacteria</taxon>
        <taxon>Hyphomicrobiales</taxon>
        <taxon>Phyllobacteriaceae</taxon>
        <taxon>Mesorhizobium</taxon>
    </lineage>
</organism>
<accession>A0A1G9HV20</accession>
<dbReference type="Proteomes" id="UP000198894">
    <property type="component" value="Unassembled WGS sequence"/>
</dbReference>
<keyword evidence="2" id="KW-1185">Reference proteome</keyword>
<reference evidence="2" key="1">
    <citation type="submission" date="2016-10" db="EMBL/GenBank/DDBJ databases">
        <authorList>
            <person name="Varghese N."/>
            <person name="Submissions S."/>
        </authorList>
    </citation>
    <scope>NUCLEOTIDE SEQUENCE [LARGE SCALE GENOMIC DNA]</scope>
    <source>
        <strain evidence="2">CGMCC 1.11022</strain>
    </source>
</reference>
<dbReference type="EMBL" id="FNEE01000028">
    <property type="protein sequence ID" value="SDL16818.1"/>
    <property type="molecule type" value="Genomic_DNA"/>
</dbReference>